<dbReference type="Gene3D" id="1.25.40.10">
    <property type="entry name" value="Tetratricopeptide repeat domain"/>
    <property type="match status" value="1"/>
</dbReference>
<accession>A0ABP9IBQ4</accession>
<evidence type="ECO:0000259" key="2">
    <source>
        <dbReference type="PROSITE" id="PS50043"/>
    </source>
</evidence>
<dbReference type="CDD" id="cd06170">
    <property type="entry name" value="LuxR_C_like"/>
    <property type="match status" value="1"/>
</dbReference>
<reference evidence="4" key="1">
    <citation type="journal article" date="2019" name="Int. J. Syst. Evol. Microbiol.">
        <title>The Global Catalogue of Microorganisms (GCM) 10K type strain sequencing project: providing services to taxonomists for standard genome sequencing and annotation.</title>
        <authorList>
            <consortium name="The Broad Institute Genomics Platform"/>
            <consortium name="The Broad Institute Genome Sequencing Center for Infectious Disease"/>
            <person name="Wu L."/>
            <person name="Ma J."/>
        </authorList>
    </citation>
    <scope>NUCLEOTIDE SEQUENCE [LARGE SCALE GENOMIC DNA]</scope>
    <source>
        <strain evidence="4">JCM 18409</strain>
    </source>
</reference>
<keyword evidence="1" id="KW-0238">DNA-binding</keyword>
<dbReference type="Proteomes" id="UP001501759">
    <property type="component" value="Unassembled WGS sequence"/>
</dbReference>
<dbReference type="InterPro" id="IPR027417">
    <property type="entry name" value="P-loop_NTPase"/>
</dbReference>
<dbReference type="InterPro" id="IPR059106">
    <property type="entry name" value="WHD_MalT"/>
</dbReference>
<dbReference type="EMBL" id="BAABKB010000001">
    <property type="protein sequence ID" value="GAA4994187.1"/>
    <property type="molecule type" value="Genomic_DNA"/>
</dbReference>
<dbReference type="SUPFAM" id="SSF46894">
    <property type="entry name" value="C-terminal effector domain of the bipartite response regulators"/>
    <property type="match status" value="1"/>
</dbReference>
<name>A0ABP9IBQ4_9ACTN</name>
<dbReference type="SUPFAM" id="SSF52540">
    <property type="entry name" value="P-loop containing nucleoside triphosphate hydrolases"/>
    <property type="match status" value="1"/>
</dbReference>
<proteinExistence type="predicted"/>
<dbReference type="InterPro" id="IPR036388">
    <property type="entry name" value="WH-like_DNA-bd_sf"/>
</dbReference>
<dbReference type="Pfam" id="PF00196">
    <property type="entry name" value="GerE"/>
    <property type="match status" value="1"/>
</dbReference>
<dbReference type="InterPro" id="IPR016032">
    <property type="entry name" value="Sig_transdc_resp-reg_C-effctor"/>
</dbReference>
<organism evidence="3 4">
    <name type="scientific">Streptomyces siamensis</name>
    <dbReference type="NCBI Taxonomy" id="1274986"/>
    <lineage>
        <taxon>Bacteria</taxon>
        <taxon>Bacillati</taxon>
        <taxon>Actinomycetota</taxon>
        <taxon>Actinomycetes</taxon>
        <taxon>Kitasatosporales</taxon>
        <taxon>Streptomycetaceae</taxon>
        <taxon>Streptomyces</taxon>
    </lineage>
</organism>
<sequence length="754" mass="80171">MDVGGSARFDDPTESVMTSSVAAFKLHPATQPPHLLSRPRLLRRLDAATEPVVVLSASAGAGKTVLLTEWSRRLVARGECAWLSLDAHDNAPGRLWSCILRALHQVLPDLPARLDDDGWTVDAWLEEILPSLVSGLGAQRPLTLILDGWESITDVDAVRSLGDFLARLPHGFRIIVSTRHLLGSPLPALRARGLVAELDQHDLAFTPEEAQAVLTGLLGSAPSAETSRALYEATEGWAAGLCIMGRALARSVNESDMDRELALGRQAVSEYLAGEVLYRLTTEQREFLLRTSVLDELSAGPCQALAGEQAGVVLRELARTVQLLVPAADPSAYRHHRALSSLLSDVLMSQGPDTVVSLHRSAAQWYARRRETTAAVRHWVRGGDEPAAVASVLDGWEEAVSAGRGAEVSHWLDLLPPRMVAADGRLCVVAAMAALSGGAPETARRWLDVAQLRHTGAETVGEGSTVSDAAAVAQAVACCLKGEVLTADRLGESAVAGTMPLTSWRALACTARGTALLWTRRYGEAEALLGEATRDAHAAGHGLVLVRALGLRAVCALLAGRHEQARVLSDEALQAAATAGLGGHFVAMSAYIGRAGLLLEEGDIDGAERALADAEAVLAGSPRAGSEPQVRALCHVMRARLENARHNTDAAREAREAAERAAARCESPGALTDLLGRVGEDRAVTPAAPGPQDLSLGERRVLRALCGPLTLREIASELYVSHNTVKTQVRAIFRKLDAHDRSAAVARARERGVL</sequence>
<evidence type="ECO:0000313" key="4">
    <source>
        <dbReference type="Proteomes" id="UP001501759"/>
    </source>
</evidence>
<dbReference type="Gene3D" id="1.10.10.10">
    <property type="entry name" value="Winged helix-like DNA-binding domain superfamily/Winged helix DNA-binding domain"/>
    <property type="match status" value="1"/>
</dbReference>
<protein>
    <submittedName>
        <fullName evidence="3">LuxR C-terminal-related transcriptional regulator</fullName>
    </submittedName>
</protein>
<dbReference type="PANTHER" id="PTHR43214">
    <property type="entry name" value="TWO-COMPONENT RESPONSE REGULATOR"/>
    <property type="match status" value="1"/>
</dbReference>
<dbReference type="Pfam" id="PF25873">
    <property type="entry name" value="WHD_MalT"/>
    <property type="match status" value="1"/>
</dbReference>
<dbReference type="SMART" id="SM00421">
    <property type="entry name" value="HTH_LUXR"/>
    <property type="match status" value="1"/>
</dbReference>
<feature type="domain" description="HTH luxR-type" evidence="2">
    <location>
        <begin position="687"/>
        <end position="752"/>
    </location>
</feature>
<keyword evidence="4" id="KW-1185">Reference proteome</keyword>
<dbReference type="InterPro" id="IPR011990">
    <property type="entry name" value="TPR-like_helical_dom_sf"/>
</dbReference>
<comment type="caution">
    <text evidence="3">The sequence shown here is derived from an EMBL/GenBank/DDBJ whole genome shotgun (WGS) entry which is preliminary data.</text>
</comment>
<dbReference type="PROSITE" id="PS50043">
    <property type="entry name" value="HTH_LUXR_2"/>
    <property type="match status" value="1"/>
</dbReference>
<dbReference type="InterPro" id="IPR039420">
    <property type="entry name" value="WalR-like"/>
</dbReference>
<evidence type="ECO:0000256" key="1">
    <source>
        <dbReference type="ARBA" id="ARBA00023125"/>
    </source>
</evidence>
<dbReference type="InterPro" id="IPR000792">
    <property type="entry name" value="Tscrpt_reg_LuxR_C"/>
</dbReference>
<gene>
    <name evidence="3" type="ORF">GCM10023335_02550</name>
</gene>
<evidence type="ECO:0000313" key="3">
    <source>
        <dbReference type="EMBL" id="GAA4994187.1"/>
    </source>
</evidence>
<dbReference type="Gene3D" id="3.40.50.300">
    <property type="entry name" value="P-loop containing nucleotide triphosphate hydrolases"/>
    <property type="match status" value="1"/>
</dbReference>
<dbReference type="SUPFAM" id="SSF48452">
    <property type="entry name" value="TPR-like"/>
    <property type="match status" value="1"/>
</dbReference>